<evidence type="ECO:0000313" key="5">
    <source>
        <dbReference type="Proteomes" id="UP001271263"/>
    </source>
</evidence>
<evidence type="ECO:0000313" key="4">
    <source>
        <dbReference type="Proteomes" id="UP001259340"/>
    </source>
</evidence>
<name>A0AAW8NR38_9GAMM</name>
<evidence type="ECO:0008006" key="6">
    <source>
        <dbReference type="Google" id="ProtNLM"/>
    </source>
</evidence>
<feature type="chain" id="PRO_5043959150" description="Porin" evidence="1">
    <location>
        <begin position="22"/>
        <end position="337"/>
    </location>
</feature>
<keyword evidence="5" id="KW-1185">Reference proteome</keyword>
<gene>
    <name evidence="2" type="ORF">OS133_18295</name>
    <name evidence="3" type="ORF">OS134_16025</name>
</gene>
<dbReference type="EMBL" id="JAPMLE010000001">
    <property type="protein sequence ID" value="MDR8525568.1"/>
    <property type="molecule type" value="Genomic_DNA"/>
</dbReference>
<dbReference type="AlphaFoldDB" id="A0AAW8NR38"/>
<evidence type="ECO:0000313" key="2">
    <source>
        <dbReference type="EMBL" id="MDR8525568.1"/>
    </source>
</evidence>
<dbReference type="Proteomes" id="UP001271263">
    <property type="component" value="Unassembled WGS sequence"/>
</dbReference>
<evidence type="ECO:0000256" key="1">
    <source>
        <dbReference type="SAM" id="SignalP"/>
    </source>
</evidence>
<dbReference type="Proteomes" id="UP001259340">
    <property type="component" value="Unassembled WGS sequence"/>
</dbReference>
<comment type="caution">
    <text evidence="2">The sequence shown here is derived from an EMBL/GenBank/DDBJ whole genome shotgun (WGS) entry which is preliminary data.</text>
</comment>
<accession>A0AAW8NR38</accession>
<protein>
    <recommendedName>
        <fullName evidence="6">Porin</fullName>
    </recommendedName>
</protein>
<evidence type="ECO:0000313" key="3">
    <source>
        <dbReference type="EMBL" id="MDW4825578.1"/>
    </source>
</evidence>
<keyword evidence="1" id="KW-0732">Signal</keyword>
<sequence>MKKSLLALALLSSLTPQCALAQQTDKQSHNYQHQIDIALGTYSDDFGDGIWDLGYRYYFTPVSVEHGPYALNGVLAQSSNIGARYAQTDVINESKVYHVDGTYVFDSKWFIGAMYAKSDAGSQYFGLDKNLDRYQFSLGYYFNDTSEISIYYTNNSGSDSNTLSNQAPVNGNDYLYKVAFDYDAKTYGVKARSFIAMESFTGIELTGAWQYTQADDKDNFYHYLGEDQALALSQYVIDSNVHFINIAADFYLTKSWSVGGQYSWSKRDIKTSTPKTLDGINYQNRIDDSDSSYIINTAYWWQFSDSFAATASVAKPFNDDGDSPDGVFFRLGVNARF</sequence>
<dbReference type="InterPro" id="IPR031593">
    <property type="entry name" value="Porin_7"/>
</dbReference>
<organism evidence="2 4">
    <name type="scientific">Shewanella fidelis</name>
    <dbReference type="NCBI Taxonomy" id="173509"/>
    <lineage>
        <taxon>Bacteria</taxon>
        <taxon>Pseudomonadati</taxon>
        <taxon>Pseudomonadota</taxon>
        <taxon>Gammaproteobacteria</taxon>
        <taxon>Alteromonadales</taxon>
        <taxon>Shewanellaceae</taxon>
        <taxon>Shewanella</taxon>
    </lineage>
</organism>
<proteinExistence type="predicted"/>
<feature type="signal peptide" evidence="1">
    <location>
        <begin position="1"/>
        <end position="21"/>
    </location>
</feature>
<dbReference type="EMBL" id="JAPMLD010000008">
    <property type="protein sequence ID" value="MDW4825578.1"/>
    <property type="molecule type" value="Genomic_DNA"/>
</dbReference>
<dbReference type="Pfam" id="PF16956">
    <property type="entry name" value="Porin_7"/>
    <property type="match status" value="1"/>
</dbReference>
<dbReference type="RefSeq" id="WP_310655673.1">
    <property type="nucleotide sequence ID" value="NZ_JAPMLA010000004.1"/>
</dbReference>
<reference evidence="2" key="2">
    <citation type="submission" date="2022-11" db="EMBL/GenBank/DDBJ databases">
        <title>Prophages regulate Shewanella fidelis motility and biofilm formation: implications for gut colonization dynamics in Ciona robusta.</title>
        <authorList>
            <person name="Natarajan O."/>
            <person name="Gibboney S.L."/>
            <person name="Young M.N."/>
            <person name="Lim S.J."/>
            <person name="Pluta N."/>
            <person name="Atkinson C.G.F."/>
            <person name="Leigh B.A."/>
            <person name="Liberti A."/>
            <person name="Kees E."/>
            <person name="Breitbart M."/>
            <person name="Gralnick J."/>
            <person name="Dishaw L.J."/>
        </authorList>
    </citation>
    <scope>NUCLEOTIDE SEQUENCE</scope>
    <source>
        <strain evidence="2">3313</strain>
    </source>
</reference>
<reference evidence="3 5" key="1">
    <citation type="journal article" date="2022" name="bioRxiv">
        <title>Prophages regulate Shewanella fidelis 3313 motility and biofilm formation: implications for gut colonization dynamics in Ciona robusta.</title>
        <authorList>
            <person name="Natarajan O."/>
            <person name="Gibboney S.L."/>
            <person name="Young M.N."/>
            <person name="Lim S.J."/>
            <person name="Pluta N."/>
            <person name="Atkinson C.G."/>
            <person name="Leigh B.A."/>
            <person name="Liberti A."/>
            <person name="Kees E.D."/>
            <person name="Breitbart M."/>
            <person name="Gralnick J.A."/>
            <person name="Dishaw L.J."/>
        </authorList>
    </citation>
    <scope>NUCLEOTIDE SEQUENCE [LARGE SCALE GENOMIC DNA]</scope>
    <source>
        <strain evidence="3 5">JG4066</strain>
    </source>
</reference>